<keyword evidence="2" id="KW-1185">Reference proteome</keyword>
<dbReference type="AlphaFoldDB" id="A0A5E3ZXT0"/>
<dbReference type="GeneID" id="84894961"/>
<organism evidence="1 2">
    <name type="scientific">Lawsonella clevelandensis</name>
    <dbReference type="NCBI Taxonomy" id="1528099"/>
    <lineage>
        <taxon>Bacteria</taxon>
        <taxon>Bacillati</taxon>
        <taxon>Actinomycetota</taxon>
        <taxon>Actinomycetes</taxon>
        <taxon>Mycobacteriales</taxon>
        <taxon>Lawsonellaceae</taxon>
        <taxon>Lawsonella</taxon>
    </lineage>
</organism>
<dbReference type="RefSeq" id="WP_148417696.1">
    <property type="nucleotide sequence ID" value="NZ_CAMJVL010000015.1"/>
</dbReference>
<sequence length="234" mass="24570">MPAPSPQQAVSAAQLPLPARPLARSLLLSLQSLPGLTDEDRTTGWAAALFTVCTRPSLIAITGDGFGVTPPANGPRTQEPVVVVAECLQKHLAPLLASQQPTEVVAGYQGENPIMVPALSLTLQCVPAGTFASGVFGLWQLGGKNLTPLQRVGEWPDVVVQVGVAATLPQRYPVPLVLAPVDWSDPDAAAHTLAEQCAQELVAERCVQLAMNVAAGCGFHSEALELMMRRFGGK</sequence>
<dbReference type="EMBL" id="LR584267">
    <property type="protein sequence ID" value="VHO00928.1"/>
    <property type="molecule type" value="Genomic_DNA"/>
</dbReference>
<dbReference type="Proteomes" id="UP000324288">
    <property type="component" value="Chromosome"/>
</dbReference>
<gene>
    <name evidence="1" type="ORF">LC603019_01040</name>
</gene>
<evidence type="ECO:0000313" key="1">
    <source>
        <dbReference type="EMBL" id="VHO00928.1"/>
    </source>
</evidence>
<proteinExistence type="predicted"/>
<reference evidence="1 2" key="1">
    <citation type="submission" date="2019-04" db="EMBL/GenBank/DDBJ databases">
        <authorList>
            <person name="Seth-Smith MB H."/>
            <person name="Seth-Smith H."/>
        </authorList>
    </citation>
    <scope>NUCLEOTIDE SEQUENCE [LARGE SCALE GENOMIC DNA]</scope>
    <source>
        <strain evidence="1">USB-603019</strain>
    </source>
</reference>
<accession>A0A5E3ZXT0</accession>
<protein>
    <submittedName>
        <fullName evidence="1">Uncharacterized protein</fullName>
    </submittedName>
</protein>
<evidence type="ECO:0000313" key="2">
    <source>
        <dbReference type="Proteomes" id="UP000324288"/>
    </source>
</evidence>
<name>A0A5E3ZXT0_9ACTN</name>